<organism evidence="2 3">
    <name type="scientific">Lactuca saligna</name>
    <name type="common">Willowleaf lettuce</name>
    <dbReference type="NCBI Taxonomy" id="75948"/>
    <lineage>
        <taxon>Eukaryota</taxon>
        <taxon>Viridiplantae</taxon>
        <taxon>Streptophyta</taxon>
        <taxon>Embryophyta</taxon>
        <taxon>Tracheophyta</taxon>
        <taxon>Spermatophyta</taxon>
        <taxon>Magnoliopsida</taxon>
        <taxon>eudicotyledons</taxon>
        <taxon>Gunneridae</taxon>
        <taxon>Pentapetalae</taxon>
        <taxon>asterids</taxon>
        <taxon>campanulids</taxon>
        <taxon>Asterales</taxon>
        <taxon>Asteraceae</taxon>
        <taxon>Cichorioideae</taxon>
        <taxon>Cichorieae</taxon>
        <taxon>Lactucinae</taxon>
        <taxon>Lactuca</taxon>
    </lineage>
</organism>
<dbReference type="AlphaFoldDB" id="A0AA35ZR90"/>
<dbReference type="Proteomes" id="UP001177003">
    <property type="component" value="Chromosome 8"/>
</dbReference>
<gene>
    <name evidence="2" type="ORF">LSALG_LOCUS36236</name>
</gene>
<evidence type="ECO:0000313" key="3">
    <source>
        <dbReference type="Proteomes" id="UP001177003"/>
    </source>
</evidence>
<accession>A0AA35ZR90</accession>
<protein>
    <submittedName>
        <fullName evidence="2">Uncharacterized protein</fullName>
    </submittedName>
</protein>
<keyword evidence="3" id="KW-1185">Reference proteome</keyword>
<name>A0AA35ZR90_LACSI</name>
<sequence length="123" mass="14055">MCPNEKEDDMCLRPNPFSTTKGKQKAQILPKKPSPSASACPAHYSQRRRNSFLQICLRERNSSLKTNQNEQHYIHTNLSHKGHSYILCICIISAPQGRGERFPSWILLQCSSQFRVMNRPLGA</sequence>
<feature type="region of interest" description="Disordered" evidence="1">
    <location>
        <begin position="1"/>
        <end position="41"/>
    </location>
</feature>
<evidence type="ECO:0000256" key="1">
    <source>
        <dbReference type="SAM" id="MobiDB-lite"/>
    </source>
</evidence>
<dbReference type="EMBL" id="OX465084">
    <property type="protein sequence ID" value="CAI9297419.1"/>
    <property type="molecule type" value="Genomic_DNA"/>
</dbReference>
<evidence type="ECO:0000313" key="2">
    <source>
        <dbReference type="EMBL" id="CAI9297419.1"/>
    </source>
</evidence>
<proteinExistence type="predicted"/>
<reference evidence="2" key="1">
    <citation type="submission" date="2023-04" db="EMBL/GenBank/DDBJ databases">
        <authorList>
            <person name="Vijverberg K."/>
            <person name="Xiong W."/>
            <person name="Schranz E."/>
        </authorList>
    </citation>
    <scope>NUCLEOTIDE SEQUENCE</scope>
</reference>